<comment type="caution">
    <text evidence="3">The sequence shown here is derived from an EMBL/GenBank/DDBJ whole genome shotgun (WGS) entry which is preliminary data.</text>
</comment>
<dbReference type="Proteomes" id="UP001183619">
    <property type="component" value="Unassembled WGS sequence"/>
</dbReference>
<dbReference type="Pfam" id="PF10756">
    <property type="entry name" value="bPH_6"/>
    <property type="match status" value="1"/>
</dbReference>
<proteinExistence type="predicted"/>
<accession>A0ABU2BAK1</accession>
<keyword evidence="4" id="KW-1185">Reference proteome</keyword>
<dbReference type="RefSeq" id="WP_277105461.1">
    <property type="nucleotide sequence ID" value="NZ_BAAAJS010000078.1"/>
</dbReference>
<evidence type="ECO:0000259" key="2">
    <source>
        <dbReference type="Pfam" id="PF10756"/>
    </source>
</evidence>
<keyword evidence="1" id="KW-0472">Membrane</keyword>
<feature type="transmembrane region" description="Helical" evidence="1">
    <location>
        <begin position="50"/>
        <end position="66"/>
    </location>
</feature>
<feature type="transmembrane region" description="Helical" evidence="1">
    <location>
        <begin position="27"/>
        <end position="44"/>
    </location>
</feature>
<reference evidence="3 4" key="1">
    <citation type="submission" date="2023-07" db="EMBL/GenBank/DDBJ databases">
        <title>Sequencing the genomes of 1000 actinobacteria strains.</title>
        <authorList>
            <person name="Klenk H.-P."/>
        </authorList>
    </citation>
    <scope>NUCLEOTIDE SEQUENCE [LARGE SCALE GENOMIC DNA]</scope>
    <source>
        <strain evidence="3 4">DSM 44508</strain>
    </source>
</reference>
<evidence type="ECO:0000256" key="1">
    <source>
        <dbReference type="SAM" id="Phobius"/>
    </source>
</evidence>
<gene>
    <name evidence="3" type="ORF">J2S37_001924</name>
</gene>
<evidence type="ECO:0000313" key="3">
    <source>
        <dbReference type="EMBL" id="MDR7355386.1"/>
    </source>
</evidence>
<keyword evidence="1" id="KW-0812">Transmembrane</keyword>
<organism evidence="3 4">
    <name type="scientific">Corynebacterium felinum</name>
    <dbReference type="NCBI Taxonomy" id="131318"/>
    <lineage>
        <taxon>Bacteria</taxon>
        <taxon>Bacillati</taxon>
        <taxon>Actinomycetota</taxon>
        <taxon>Actinomycetes</taxon>
        <taxon>Mycobacteriales</taxon>
        <taxon>Corynebacteriaceae</taxon>
        <taxon>Corynebacterium</taxon>
    </lineage>
</organism>
<dbReference type="EMBL" id="JAVDYF010000001">
    <property type="protein sequence ID" value="MDR7355386.1"/>
    <property type="molecule type" value="Genomic_DNA"/>
</dbReference>
<evidence type="ECO:0000313" key="4">
    <source>
        <dbReference type="Proteomes" id="UP001183619"/>
    </source>
</evidence>
<sequence length="174" mass="19164">MSRKRANTPDPHDTPDSSITTFAPDRTHLLAAAIMVGILLLVIGADPLKLFWLLIIPILFIVWVLRSRTTVDEHGITATYAFARPRTVKWEECQGVGFAGSKAVAHTLSGETFSLPGVSFNSLPQLEEASKGRIPDALTQARTAADDKVVIVHKDGRQVLMNKEDYEAQNKDEK</sequence>
<feature type="domain" description="Low molecular weight protein antigen 6 PH" evidence="2">
    <location>
        <begin position="66"/>
        <end position="137"/>
    </location>
</feature>
<name>A0ABU2BAK1_9CORY</name>
<keyword evidence="1" id="KW-1133">Transmembrane helix</keyword>
<dbReference type="InterPro" id="IPR019692">
    <property type="entry name" value="CFP-6_PH"/>
</dbReference>
<protein>
    <recommendedName>
        <fullName evidence="2">Low molecular weight protein antigen 6 PH domain-containing protein</fullName>
    </recommendedName>
</protein>